<gene>
    <name evidence="2" type="ORF">GS399_05435</name>
</gene>
<dbReference type="RefSeq" id="WP_160843584.1">
    <property type="nucleotide sequence ID" value="NZ_WVHT01000002.1"/>
</dbReference>
<name>A0A7K1Y8N7_9SPHI</name>
<feature type="coiled-coil region" evidence="1">
    <location>
        <begin position="274"/>
        <end position="301"/>
    </location>
</feature>
<keyword evidence="3" id="KW-1185">Reference proteome</keyword>
<sequence length="305" mass="34367">MRKFFLLFICCAGFIDLSAQTLTESKGYQVIDIGNNSQGDYTYSLILLHEIYNGTLLDFNNVVGTLTAFRGNSVSFNRMSVATISSMSAYGGVSATLQSSTTDNHWKLKTCIYQGKKYMALDVPYSPAFHDYGYQFAGWVNSTGEKLKCVNYRVNGQPVNQSILTDIQDYNPNMSQVNNVSQLSLLGRLNLGTESPFQDYLLNVKGKIHAQAIKVELENFPDYVFDDNYPRVNLVELEDYIRKNKHLPEIPSAAQVEKDGIDLGKLNMGLLKKIEELTLLLIEQNKRLDQQDQAIKALSKKNKID</sequence>
<evidence type="ECO:0000313" key="2">
    <source>
        <dbReference type="EMBL" id="MXV50408.1"/>
    </source>
</evidence>
<dbReference type="AlphaFoldDB" id="A0A7K1Y8N7"/>
<protein>
    <recommendedName>
        <fullName evidence="4">Cell wall anchor protein</fullName>
    </recommendedName>
</protein>
<evidence type="ECO:0000256" key="1">
    <source>
        <dbReference type="SAM" id="Coils"/>
    </source>
</evidence>
<dbReference type="EMBL" id="WVHT01000002">
    <property type="protein sequence ID" value="MXV50408.1"/>
    <property type="molecule type" value="Genomic_DNA"/>
</dbReference>
<organism evidence="2 3">
    <name type="scientific">Hufsiella arboris</name>
    <dbReference type="NCBI Taxonomy" id="2695275"/>
    <lineage>
        <taxon>Bacteria</taxon>
        <taxon>Pseudomonadati</taxon>
        <taxon>Bacteroidota</taxon>
        <taxon>Sphingobacteriia</taxon>
        <taxon>Sphingobacteriales</taxon>
        <taxon>Sphingobacteriaceae</taxon>
        <taxon>Hufsiella</taxon>
    </lineage>
</organism>
<evidence type="ECO:0008006" key="4">
    <source>
        <dbReference type="Google" id="ProtNLM"/>
    </source>
</evidence>
<evidence type="ECO:0000313" key="3">
    <source>
        <dbReference type="Proteomes" id="UP000466586"/>
    </source>
</evidence>
<comment type="caution">
    <text evidence="2">The sequence shown here is derived from an EMBL/GenBank/DDBJ whole genome shotgun (WGS) entry which is preliminary data.</text>
</comment>
<reference evidence="2 3" key="1">
    <citation type="submission" date="2019-11" db="EMBL/GenBank/DDBJ databases">
        <title>Pedobacter sp. HMF7647 Genome sequencing and assembly.</title>
        <authorList>
            <person name="Kang H."/>
            <person name="Kim H."/>
            <person name="Joh K."/>
        </authorList>
    </citation>
    <scope>NUCLEOTIDE SEQUENCE [LARGE SCALE GENOMIC DNA]</scope>
    <source>
        <strain evidence="2 3">HMF7647</strain>
    </source>
</reference>
<dbReference type="Proteomes" id="UP000466586">
    <property type="component" value="Unassembled WGS sequence"/>
</dbReference>
<accession>A0A7K1Y8N7</accession>
<proteinExistence type="predicted"/>
<keyword evidence="1" id="KW-0175">Coiled coil</keyword>